<dbReference type="InterPro" id="IPR019292">
    <property type="entry name" value="McrC"/>
</dbReference>
<evidence type="ECO:0000313" key="2">
    <source>
        <dbReference type="Proteomes" id="UP000228535"/>
    </source>
</evidence>
<dbReference type="PANTHER" id="PTHR38733:SF1">
    <property type="entry name" value="TYPE IV METHYL-DIRECTED RESTRICTION ENZYME ECOKMCRBC"/>
    <property type="match status" value="1"/>
</dbReference>
<accession>A0A2M9B9J4</accession>
<dbReference type="EMBL" id="PGFA01000002">
    <property type="protein sequence ID" value="PJJ54608.1"/>
    <property type="molecule type" value="Genomic_DNA"/>
</dbReference>
<name>A0A2M9B9J4_9BACT</name>
<dbReference type="PANTHER" id="PTHR38733">
    <property type="entry name" value="PROTEIN MCRC"/>
    <property type="match status" value="1"/>
</dbReference>
<dbReference type="Pfam" id="PF10117">
    <property type="entry name" value="McrBC"/>
    <property type="match status" value="1"/>
</dbReference>
<evidence type="ECO:0000313" key="1">
    <source>
        <dbReference type="EMBL" id="PJJ54608.1"/>
    </source>
</evidence>
<dbReference type="AlphaFoldDB" id="A0A2M9B9J4"/>
<sequence length="393" mass="45319">MGEGSSRYLQPSYYVGADWLQPEKLAVHVQPKLSGTEHSVNHLRMLFDCLQHPEIAGLVGQLYHLDVNAPFIELPRRDDLLTPLLVGHFLYLLQDVVRQGLKKGYNPVVRELRGRIKGKLVVGQTLRQGVFRQRPLSTVCAFTEFSVDIPENRLLKQALLFARRYLSNFPGYVLTLEPLLRFCEPAFELVSDVEVVRQQAAPAYNPLYRAYTDALRVGWLLMKRFGYSLLAVADEHFSTVRVPPHWIDMAYLFELYVLGLLRKQFGSKAILHGQTQAKGYYGLPDFLLPGPEPWIIDAKYKPRYQRDQYIIDDIRQLSGYARDEEVLKKLRAHENTVVHCLIIYPDRLDEQDTEQPDERPAPCIPSLQELTKSKIDGFSRFYKLAVRLPYFNG</sequence>
<organism evidence="1 2">
    <name type="scientific">Hymenobacter chitinivorans DSM 11115</name>
    <dbReference type="NCBI Taxonomy" id="1121954"/>
    <lineage>
        <taxon>Bacteria</taxon>
        <taxon>Pseudomonadati</taxon>
        <taxon>Bacteroidota</taxon>
        <taxon>Cytophagia</taxon>
        <taxon>Cytophagales</taxon>
        <taxon>Hymenobacteraceae</taxon>
        <taxon>Hymenobacter</taxon>
    </lineage>
</organism>
<gene>
    <name evidence="1" type="ORF">CLV45_2949</name>
</gene>
<proteinExistence type="predicted"/>
<keyword evidence="2" id="KW-1185">Reference proteome</keyword>
<comment type="caution">
    <text evidence="1">The sequence shown here is derived from an EMBL/GenBank/DDBJ whole genome shotgun (WGS) entry which is preliminary data.</text>
</comment>
<reference evidence="1 2" key="1">
    <citation type="submission" date="2017-11" db="EMBL/GenBank/DDBJ databases">
        <title>Genomic Encyclopedia of Archaeal and Bacterial Type Strains, Phase II (KMG-II): From Individual Species to Whole Genera.</title>
        <authorList>
            <person name="Goeker M."/>
        </authorList>
    </citation>
    <scope>NUCLEOTIDE SEQUENCE [LARGE SCALE GENOMIC DNA]</scope>
    <source>
        <strain evidence="1 2">DSM 11115</strain>
    </source>
</reference>
<protein>
    <submittedName>
        <fullName evidence="1">5-methylcytosine-specific restriction enzyme subunit McrC</fullName>
    </submittedName>
</protein>
<dbReference type="Proteomes" id="UP000228535">
    <property type="component" value="Unassembled WGS sequence"/>
</dbReference>